<name>A0A6M3IE27_9ZZZZ</name>
<organism evidence="1">
    <name type="scientific">viral metagenome</name>
    <dbReference type="NCBI Taxonomy" id="1070528"/>
    <lineage>
        <taxon>unclassified sequences</taxon>
        <taxon>metagenomes</taxon>
        <taxon>organismal metagenomes</taxon>
    </lineage>
</organism>
<reference evidence="1" key="1">
    <citation type="submission" date="2020-03" db="EMBL/GenBank/DDBJ databases">
        <title>The deep terrestrial virosphere.</title>
        <authorList>
            <person name="Holmfeldt K."/>
            <person name="Nilsson E."/>
            <person name="Simone D."/>
            <person name="Lopez-Fernandez M."/>
            <person name="Wu X."/>
            <person name="de Brujin I."/>
            <person name="Lundin D."/>
            <person name="Andersson A."/>
            <person name="Bertilsson S."/>
            <person name="Dopson M."/>
        </authorList>
    </citation>
    <scope>NUCLEOTIDE SEQUENCE</scope>
    <source>
        <strain evidence="1">MM415B02000</strain>
    </source>
</reference>
<protein>
    <submittedName>
        <fullName evidence="1">Uncharacterized protein</fullName>
    </submittedName>
</protein>
<evidence type="ECO:0000313" key="1">
    <source>
        <dbReference type="EMBL" id="QJA55710.1"/>
    </source>
</evidence>
<dbReference type="AlphaFoldDB" id="A0A6M3IE27"/>
<sequence>MSVVTISRLRPYITVQVVDPVKTDYGYKLGTIWLNSVAGRTFRCIDNTVAEAVWKIDGFETKQAAVALTAPACVALDSAGKLIYANAGSKSTAGVVGFIPASISINEYGLVQTLGLYTFVGASYSSANFGKPGYLSLTNGLVSETQPAFGTGRAIKPVCIITGASEILINIQVGGFY</sequence>
<accession>A0A6M3IE27</accession>
<gene>
    <name evidence="1" type="ORF">MM415B02000_0006</name>
</gene>
<dbReference type="EMBL" id="MT141175">
    <property type="protein sequence ID" value="QJA55710.1"/>
    <property type="molecule type" value="Genomic_DNA"/>
</dbReference>
<proteinExistence type="predicted"/>